<dbReference type="Proteomes" id="UP000437065">
    <property type="component" value="Unassembled WGS sequence"/>
</dbReference>
<proteinExistence type="predicted"/>
<organism evidence="1 2">
    <name type="scientific">Halobaculum saliterrae</name>
    <dbReference type="NCBI Taxonomy" id="2073113"/>
    <lineage>
        <taxon>Archaea</taxon>
        <taxon>Methanobacteriati</taxon>
        <taxon>Methanobacteriota</taxon>
        <taxon>Stenosarchaea group</taxon>
        <taxon>Halobacteria</taxon>
        <taxon>Halobacteriales</taxon>
        <taxon>Haloferacaceae</taxon>
        <taxon>Halobaculum</taxon>
    </lineage>
</organism>
<reference evidence="1 2" key="1">
    <citation type="submission" date="2019-12" db="EMBL/GenBank/DDBJ databases">
        <title>Isolation and characterization of three novel carbon monoxide-oxidizing members of Halobacteria from salione crusts and soils.</title>
        <authorList>
            <person name="Myers M.R."/>
            <person name="King G.M."/>
        </authorList>
    </citation>
    <scope>NUCLEOTIDE SEQUENCE [LARGE SCALE GENOMIC DNA]</scope>
    <source>
        <strain evidence="1 2">WSA2</strain>
    </source>
</reference>
<keyword evidence="2" id="KW-1185">Reference proteome</keyword>
<gene>
    <name evidence="1" type="ORF">GRX01_04585</name>
</gene>
<dbReference type="EMBL" id="WUUS01000002">
    <property type="protein sequence ID" value="MXR40624.1"/>
    <property type="molecule type" value="Genomic_DNA"/>
</dbReference>
<evidence type="ECO:0000313" key="2">
    <source>
        <dbReference type="Proteomes" id="UP000437065"/>
    </source>
</evidence>
<sequence>MSRPTSAGPWIDRVAVVEETSERVLSWAEPPAPGEVWSEVAAFDAALRGIGDLFADALPLPVPATADDPRVAEAVERVLVAAFEGEEPPDAAVEAARETGRLGEDPADGRAVPLATVGDPVANWFVLVPVLADRLEAAAERVERCAGRMELHGRRDSAAALRDVAGALRDTVATVRNVATRTLWLNPPDGLIDAKERRVREYVTRTMNAYNPVA</sequence>
<dbReference type="OrthoDB" id="376988at2157"/>
<dbReference type="AlphaFoldDB" id="A0A6B0SNZ4"/>
<protein>
    <submittedName>
        <fullName evidence="1">Uncharacterized protein</fullName>
    </submittedName>
</protein>
<evidence type="ECO:0000313" key="1">
    <source>
        <dbReference type="EMBL" id="MXR40624.1"/>
    </source>
</evidence>
<comment type="caution">
    <text evidence="1">The sequence shown here is derived from an EMBL/GenBank/DDBJ whole genome shotgun (WGS) entry which is preliminary data.</text>
</comment>
<name>A0A6B0SNZ4_9EURY</name>
<dbReference type="RefSeq" id="WP_159663859.1">
    <property type="nucleotide sequence ID" value="NZ_WUUS01000002.1"/>
</dbReference>
<accession>A0A6B0SNZ4</accession>